<dbReference type="SUPFAM" id="SSF81665">
    <property type="entry name" value="Calcium ATPase, transmembrane domain M"/>
    <property type="match status" value="1"/>
</dbReference>
<dbReference type="InterPro" id="IPR008250">
    <property type="entry name" value="ATPase_P-typ_transduc_dom_A_sf"/>
</dbReference>
<dbReference type="FunFam" id="2.70.150.10:FF:000006">
    <property type="entry name" value="Calcium-transporting ATPase"/>
    <property type="match status" value="1"/>
</dbReference>
<comment type="similarity">
    <text evidence="2">Belongs to the cation transport ATPase (P-type) (TC 3.A.3) family. Type IIB subfamily.</text>
</comment>
<evidence type="ECO:0000256" key="3">
    <source>
        <dbReference type="ARBA" id="ARBA00012790"/>
    </source>
</evidence>
<dbReference type="GO" id="GO:0016887">
    <property type="term" value="F:ATP hydrolysis activity"/>
    <property type="evidence" value="ECO:0007669"/>
    <property type="project" value="InterPro"/>
</dbReference>
<dbReference type="Gene3D" id="3.40.50.1000">
    <property type="entry name" value="HAD superfamily/HAD-like"/>
    <property type="match status" value="1"/>
</dbReference>
<evidence type="ECO:0000256" key="11">
    <source>
        <dbReference type="ARBA" id="ARBA00022842"/>
    </source>
</evidence>
<dbReference type="GO" id="GO:0046872">
    <property type="term" value="F:metal ion binding"/>
    <property type="evidence" value="ECO:0007669"/>
    <property type="project" value="UniProtKB-KW"/>
</dbReference>
<accession>A0A3L6DXM2</accession>
<evidence type="ECO:0000256" key="4">
    <source>
        <dbReference type="ARBA" id="ARBA00022448"/>
    </source>
</evidence>
<dbReference type="Gene3D" id="1.20.1110.10">
    <property type="entry name" value="Calcium-transporting ATPase, transmembrane domain"/>
    <property type="match status" value="2"/>
</dbReference>
<dbReference type="PRINTS" id="PR00119">
    <property type="entry name" value="CATATPASE"/>
</dbReference>
<dbReference type="SUPFAM" id="SSF81660">
    <property type="entry name" value="Metal cation-transporting ATPase, ATP-binding domain N"/>
    <property type="match status" value="1"/>
</dbReference>
<dbReference type="InterPro" id="IPR023298">
    <property type="entry name" value="ATPase_P-typ_TM_dom_sf"/>
</dbReference>
<dbReference type="SUPFAM" id="SSF56784">
    <property type="entry name" value="HAD-like"/>
    <property type="match status" value="1"/>
</dbReference>
<feature type="domain" description="P-type ATPase A" evidence="19">
    <location>
        <begin position="59"/>
        <end position="155"/>
    </location>
</feature>
<keyword evidence="12" id="KW-0112">Calmodulin-binding</keyword>
<evidence type="ECO:0000256" key="17">
    <source>
        <dbReference type="ARBA" id="ARBA00048694"/>
    </source>
</evidence>
<dbReference type="Pfam" id="PF13246">
    <property type="entry name" value="Cation_ATPase"/>
    <property type="match status" value="1"/>
</dbReference>
<keyword evidence="6 18" id="KW-0812">Transmembrane</keyword>
<evidence type="ECO:0000256" key="7">
    <source>
        <dbReference type="ARBA" id="ARBA00022723"/>
    </source>
</evidence>
<dbReference type="InterPro" id="IPR023299">
    <property type="entry name" value="ATPase_P-typ_cyto_dom_N"/>
</dbReference>
<dbReference type="GO" id="GO:0005516">
    <property type="term" value="F:calmodulin binding"/>
    <property type="evidence" value="ECO:0007669"/>
    <property type="project" value="UniProtKB-KW"/>
</dbReference>
<keyword evidence="10" id="KW-0067">ATP-binding</keyword>
<evidence type="ECO:0000256" key="16">
    <source>
        <dbReference type="ARBA" id="ARBA00023136"/>
    </source>
</evidence>
<dbReference type="Pfam" id="PF00689">
    <property type="entry name" value="Cation_ATPase_C"/>
    <property type="match status" value="1"/>
</dbReference>
<dbReference type="Gene3D" id="3.40.1110.10">
    <property type="entry name" value="Calcium-transporting ATPase, cytoplasmic domain N"/>
    <property type="match status" value="1"/>
</dbReference>
<feature type="transmembrane region" description="Helical" evidence="18">
    <location>
        <begin position="228"/>
        <end position="254"/>
    </location>
</feature>
<dbReference type="NCBIfam" id="TIGR01494">
    <property type="entry name" value="ATPase_P-type"/>
    <property type="match status" value="2"/>
</dbReference>
<protein>
    <recommendedName>
        <fullName evidence="3">P-type Ca(2+) transporter</fullName>
        <ecNumber evidence="3">7.2.2.10</ecNumber>
    </recommendedName>
</protein>
<dbReference type="SFLD" id="SFLDG00002">
    <property type="entry name" value="C1.7:_P-type_atpase_like"/>
    <property type="match status" value="1"/>
</dbReference>
<dbReference type="InterPro" id="IPR036412">
    <property type="entry name" value="HAD-like_sf"/>
</dbReference>
<evidence type="ECO:0000256" key="2">
    <source>
        <dbReference type="ARBA" id="ARBA00006124"/>
    </source>
</evidence>
<dbReference type="SFLD" id="SFLDF00027">
    <property type="entry name" value="p-type_atpase"/>
    <property type="match status" value="1"/>
</dbReference>
<dbReference type="InterPro" id="IPR044492">
    <property type="entry name" value="P_typ_ATPase_HD_dom"/>
</dbReference>
<accession>A0A3L6DWB0</accession>
<evidence type="ECO:0000256" key="13">
    <source>
        <dbReference type="ARBA" id="ARBA00022967"/>
    </source>
</evidence>
<dbReference type="Proteomes" id="UP000251960">
    <property type="component" value="Chromosome 7"/>
</dbReference>
<keyword evidence="13" id="KW-1278">Translocase</keyword>
<gene>
    <name evidence="21" type="ORF">Zm00014a_005021</name>
</gene>
<keyword evidence="9" id="KW-0106">Calcium</keyword>
<feature type="transmembrane region" description="Helical" evidence="18">
    <location>
        <begin position="174"/>
        <end position="195"/>
    </location>
</feature>
<keyword evidence="7" id="KW-0479">Metal-binding</keyword>
<dbReference type="InterPro" id="IPR059000">
    <property type="entry name" value="ATPase_P-type_domA"/>
</dbReference>
<evidence type="ECO:0000256" key="15">
    <source>
        <dbReference type="ARBA" id="ARBA00023065"/>
    </source>
</evidence>
<dbReference type="PANTHER" id="PTHR24093">
    <property type="entry name" value="CATION TRANSPORTING ATPASE"/>
    <property type="match status" value="1"/>
</dbReference>
<keyword evidence="11" id="KW-0460">Magnesium</keyword>
<comment type="catalytic activity">
    <reaction evidence="17">
        <text>Ca(2+)(in) + ATP + H2O = Ca(2+)(out) + ADP + phosphate + H(+)</text>
        <dbReference type="Rhea" id="RHEA:18105"/>
        <dbReference type="ChEBI" id="CHEBI:15377"/>
        <dbReference type="ChEBI" id="CHEBI:15378"/>
        <dbReference type="ChEBI" id="CHEBI:29108"/>
        <dbReference type="ChEBI" id="CHEBI:30616"/>
        <dbReference type="ChEBI" id="CHEBI:43474"/>
        <dbReference type="ChEBI" id="CHEBI:456216"/>
        <dbReference type="EC" id="7.2.2.10"/>
    </reaction>
</comment>
<feature type="transmembrane region" description="Helical" evidence="18">
    <location>
        <begin position="20"/>
        <end position="39"/>
    </location>
</feature>
<reference evidence="21 22" key="1">
    <citation type="journal article" date="2018" name="Nat. Genet.">
        <title>Extensive intraspecific gene order and gene structural variations between Mo17 and other maize genomes.</title>
        <authorList>
            <person name="Sun S."/>
            <person name="Zhou Y."/>
            <person name="Chen J."/>
            <person name="Shi J."/>
            <person name="Zhao H."/>
            <person name="Zhao H."/>
            <person name="Song W."/>
            <person name="Zhang M."/>
            <person name="Cui Y."/>
            <person name="Dong X."/>
            <person name="Liu H."/>
            <person name="Ma X."/>
            <person name="Jiao Y."/>
            <person name="Wang B."/>
            <person name="Wei X."/>
            <person name="Stein J.C."/>
            <person name="Glaubitz J.C."/>
            <person name="Lu F."/>
            <person name="Yu G."/>
            <person name="Liang C."/>
            <person name="Fengler K."/>
            <person name="Li B."/>
            <person name="Rafalski A."/>
            <person name="Schnable P.S."/>
            <person name="Ware D.H."/>
            <person name="Buckler E.S."/>
            <person name="Lai J."/>
        </authorList>
    </citation>
    <scope>NUCLEOTIDE SEQUENCE [LARGE SCALE GENOMIC DNA]</scope>
    <source>
        <strain evidence="22">cv. Missouri 17</strain>
        <tissue evidence="21">Seedling</tissue>
    </source>
</reference>
<dbReference type="Pfam" id="PF00702">
    <property type="entry name" value="Hydrolase"/>
    <property type="match status" value="1"/>
</dbReference>
<evidence type="ECO:0000259" key="20">
    <source>
        <dbReference type="Pfam" id="PF00689"/>
    </source>
</evidence>
<evidence type="ECO:0000256" key="9">
    <source>
        <dbReference type="ARBA" id="ARBA00022837"/>
    </source>
</evidence>
<keyword evidence="4" id="KW-0813">Transport</keyword>
<dbReference type="EMBL" id="NCVQ01000008">
    <property type="protein sequence ID" value="PWZ12627.1"/>
    <property type="molecule type" value="Genomic_DNA"/>
</dbReference>
<dbReference type="EC" id="7.2.2.10" evidence="3"/>
<dbReference type="PANTHER" id="PTHR24093:SF436">
    <property type="entry name" value="CALCIUM-TRANSPORTING ATPASE"/>
    <property type="match status" value="1"/>
</dbReference>
<dbReference type="InterPro" id="IPR006068">
    <property type="entry name" value="ATPase_P-typ_cation-transptr_C"/>
</dbReference>
<dbReference type="Gene3D" id="2.70.150.10">
    <property type="entry name" value="Calcium-transporting ATPase, cytoplasmic transduction domain A"/>
    <property type="match status" value="1"/>
</dbReference>
<keyword evidence="14 18" id="KW-1133">Transmembrane helix</keyword>
<evidence type="ECO:0000256" key="5">
    <source>
        <dbReference type="ARBA" id="ARBA00022568"/>
    </source>
</evidence>
<evidence type="ECO:0000259" key="19">
    <source>
        <dbReference type="Pfam" id="PF00122"/>
    </source>
</evidence>
<comment type="subcellular location">
    <subcellularLocation>
        <location evidence="1">Membrane</location>
        <topology evidence="1">Multi-pass membrane protein</topology>
    </subcellularLocation>
</comment>
<keyword evidence="8" id="KW-0547">Nucleotide-binding</keyword>
<dbReference type="ExpressionAtlas" id="A0A3L6DWB0">
    <property type="expression patterns" value="baseline and differential"/>
</dbReference>
<dbReference type="GO" id="GO:0005524">
    <property type="term" value="F:ATP binding"/>
    <property type="evidence" value="ECO:0007669"/>
    <property type="project" value="UniProtKB-KW"/>
</dbReference>
<evidence type="ECO:0000313" key="21">
    <source>
        <dbReference type="EMBL" id="PWZ12627.1"/>
    </source>
</evidence>
<evidence type="ECO:0000256" key="10">
    <source>
        <dbReference type="ARBA" id="ARBA00022840"/>
    </source>
</evidence>
<evidence type="ECO:0000256" key="1">
    <source>
        <dbReference type="ARBA" id="ARBA00004141"/>
    </source>
</evidence>
<dbReference type="SUPFAM" id="SSF81653">
    <property type="entry name" value="Calcium ATPase, transduction domain A"/>
    <property type="match status" value="1"/>
</dbReference>
<comment type="caution">
    <text evidence="21">The sequence shown here is derived from an EMBL/GenBank/DDBJ whole genome shotgun (WGS) entry which is preliminary data.</text>
</comment>
<evidence type="ECO:0000256" key="12">
    <source>
        <dbReference type="ARBA" id="ARBA00022860"/>
    </source>
</evidence>
<dbReference type="GO" id="GO:0005388">
    <property type="term" value="F:P-type calcium transporter activity"/>
    <property type="evidence" value="ECO:0007669"/>
    <property type="project" value="UniProtKB-EC"/>
</dbReference>
<sequence length="961" mass="104958">MVAAAISFSLGMATEGVKDGWYDGGSIFFAVFLVIFVTATSDYRQSLQFQHLNEEKRNIQVEVIRGGKRLVASIFDLVVGDVVPLKIGDQVPADGILIYGHSLAIDESSMTGESKIVNKDQRAPFLMSGCKVADGYGSMLVTGVGINTEWGMLMANLSEDIGEETPLQVRLNGVATLIGIVGLSVAGAVLVILWLRYFTGHTKNPDGTTQFLAGTTGVKQGFMGAIRILTIAVTIVVVAVPEGLPLAVTLTLAYSMRKMMRDKALVRRLSSCETMGSATTICSDKTGTLTMNKMTVVEAYLGGEKMDTYDNASTMCTSVTALLIEGIAQNTTGTVFMPEDGGAAEITGSPTEKAILSWGLMIGMDFKDVRSKSSVLHVVPFNSEKKRGGVALQVSDTEVHIHWKGAAELLLASCGSWLSTDGSIQQMNSIKHNEFKEWIDDMAMSSLRCVAFAYCPWEPKMVPMESLDKWKLPEDDLTLIGMVGIKVVYSEPLYICMSPCVVAVTLRNVRLSRNSTIFFTYDPCRPGVRNAVQLCSTAGVKVRMVTGDNVETAKAIAVECGILDAKDAASEPNVIEGKVFREMSETAREDIADKITVMGRSSPNDKLLLVQCLKRRGHVVAVTGDGTNDAPALHEADIGLSMGISGTEVAKESSDIIILDDDFTSVVKVVRWGRSVYANIQKFIQFQLTVNVAALVINVIAAVSSGDVPLNAVELLWVNLIMDTLGALALATEPPTDNLMKRHPVGRRHALYQIAVLLIFNFDGKRILRLQNGSWEHAEKTKNTFVFNAFVFCQIFNEFNARKPEEKNVFKGVANNHLFVAIVGATTVLQILIIEFLGKFFDTARLDWRLWLLSVAIGAVRYATFRWGRQEAYGPIGLSPILGNSSPCLSDLSRATSSIVLVVEDHAKMKSKAARAETWQVRPQVQHCRSKASLEHRSLKHPQAVSLSHRLDSQQELHLER</sequence>
<evidence type="ECO:0000256" key="6">
    <source>
        <dbReference type="ARBA" id="ARBA00022692"/>
    </source>
</evidence>
<keyword evidence="16 18" id="KW-0472">Membrane</keyword>
<proteinExistence type="inferred from homology"/>
<dbReference type="FunFam" id="3.40.1110.10:FF:000013">
    <property type="entry name" value="Calcium-transporting ATPase"/>
    <property type="match status" value="1"/>
</dbReference>
<evidence type="ECO:0000313" key="22">
    <source>
        <dbReference type="Proteomes" id="UP000251960"/>
    </source>
</evidence>
<dbReference type="FunFam" id="1.20.1110.10:FF:000097">
    <property type="entry name" value="Calcium-transporting ATPase 9 plasma membrane-type"/>
    <property type="match status" value="1"/>
</dbReference>
<dbReference type="FunFam" id="1.20.1110.10:FF:000039">
    <property type="entry name" value="Calcium-transporting ATPase"/>
    <property type="match status" value="1"/>
</dbReference>
<evidence type="ECO:0000256" key="18">
    <source>
        <dbReference type="SAM" id="Phobius"/>
    </source>
</evidence>
<dbReference type="InterPro" id="IPR001757">
    <property type="entry name" value="P_typ_ATPase"/>
</dbReference>
<evidence type="ECO:0000256" key="8">
    <source>
        <dbReference type="ARBA" id="ARBA00022741"/>
    </source>
</evidence>
<dbReference type="AlphaFoldDB" id="A0A3L6DWB0"/>
<dbReference type="SFLD" id="SFLDS00003">
    <property type="entry name" value="Haloacid_Dehalogenase"/>
    <property type="match status" value="1"/>
</dbReference>
<dbReference type="PROSITE" id="PS00154">
    <property type="entry name" value="ATPASE_E1_E2"/>
    <property type="match status" value="1"/>
</dbReference>
<dbReference type="GO" id="GO:0016020">
    <property type="term" value="C:membrane"/>
    <property type="evidence" value="ECO:0007669"/>
    <property type="project" value="UniProtKB-SubCell"/>
</dbReference>
<keyword evidence="15" id="KW-0406">Ion transport</keyword>
<dbReference type="InterPro" id="IPR018303">
    <property type="entry name" value="ATPase_P-typ_P_site"/>
</dbReference>
<evidence type="ECO:0000256" key="14">
    <source>
        <dbReference type="ARBA" id="ARBA00022989"/>
    </source>
</evidence>
<dbReference type="FunFam" id="3.40.50.1000:FF:000011">
    <property type="entry name" value="Calcium-transporting ATPase"/>
    <property type="match status" value="1"/>
</dbReference>
<dbReference type="EMBL" id="NCVQ01000008">
    <property type="protein sequence ID" value="PWZ12628.1"/>
    <property type="molecule type" value="Genomic_DNA"/>
</dbReference>
<dbReference type="Pfam" id="PF00122">
    <property type="entry name" value="E1-E2_ATPase"/>
    <property type="match status" value="1"/>
</dbReference>
<keyword evidence="5" id="KW-0109">Calcium transport</keyword>
<name>A0A3L6DWB0_MAIZE</name>
<dbReference type="InterPro" id="IPR023214">
    <property type="entry name" value="HAD_sf"/>
</dbReference>
<organism evidence="21">
    <name type="scientific">Zea mays</name>
    <name type="common">Maize</name>
    <dbReference type="NCBI Taxonomy" id="4577"/>
    <lineage>
        <taxon>Eukaryota</taxon>
        <taxon>Viridiplantae</taxon>
        <taxon>Streptophyta</taxon>
        <taxon>Embryophyta</taxon>
        <taxon>Tracheophyta</taxon>
        <taxon>Spermatophyta</taxon>
        <taxon>Magnoliopsida</taxon>
        <taxon>Liliopsida</taxon>
        <taxon>Poales</taxon>
        <taxon>Poaceae</taxon>
        <taxon>PACMAD clade</taxon>
        <taxon>Panicoideae</taxon>
        <taxon>Andropogonodae</taxon>
        <taxon>Andropogoneae</taxon>
        <taxon>Tripsacinae</taxon>
        <taxon>Zea</taxon>
    </lineage>
</organism>
<feature type="domain" description="Cation-transporting P-type ATPase C-terminal" evidence="20">
    <location>
        <begin position="708"/>
        <end position="860"/>
    </location>
</feature>
<dbReference type="PRINTS" id="PR00121">
    <property type="entry name" value="NAKATPASE"/>
</dbReference>